<feature type="compositionally biased region" description="Basic and acidic residues" evidence="1">
    <location>
        <begin position="63"/>
        <end position="72"/>
    </location>
</feature>
<dbReference type="GO" id="GO:0016853">
    <property type="term" value="F:isomerase activity"/>
    <property type="evidence" value="ECO:0007669"/>
    <property type="project" value="UniProtKB-KW"/>
</dbReference>
<dbReference type="Proteomes" id="UP000186594">
    <property type="component" value="Unassembled WGS sequence"/>
</dbReference>
<organism evidence="2 3">
    <name type="scientific">Neolecta irregularis (strain DAH-3)</name>
    <dbReference type="NCBI Taxonomy" id="1198029"/>
    <lineage>
        <taxon>Eukaryota</taxon>
        <taxon>Fungi</taxon>
        <taxon>Dikarya</taxon>
        <taxon>Ascomycota</taxon>
        <taxon>Taphrinomycotina</taxon>
        <taxon>Neolectales</taxon>
        <taxon>Neolectaceae</taxon>
        <taxon>Neolecta</taxon>
    </lineage>
</organism>
<evidence type="ECO:0000313" key="3">
    <source>
        <dbReference type="Proteomes" id="UP000186594"/>
    </source>
</evidence>
<reference evidence="2 3" key="1">
    <citation type="submission" date="2016-04" db="EMBL/GenBank/DDBJ databases">
        <title>Evolutionary innovation and constraint leading to complex multicellularity in the Ascomycota.</title>
        <authorList>
            <person name="Cisse O."/>
            <person name="Nguyen A."/>
            <person name="Hewitt D.A."/>
            <person name="Jedd G."/>
            <person name="Stajich J.E."/>
        </authorList>
    </citation>
    <scope>NUCLEOTIDE SEQUENCE [LARGE SCALE GENOMIC DNA]</scope>
    <source>
        <strain evidence="2 3">DAH-3</strain>
    </source>
</reference>
<dbReference type="Gene3D" id="3.40.30.10">
    <property type="entry name" value="Glutaredoxin"/>
    <property type="match status" value="1"/>
</dbReference>
<proteinExistence type="predicted"/>
<feature type="compositionally biased region" description="Pro residues" evidence="1">
    <location>
        <begin position="120"/>
        <end position="132"/>
    </location>
</feature>
<keyword evidence="2" id="KW-0413">Isomerase</keyword>
<name>A0A1U7LVB8_NEOID</name>
<dbReference type="EMBL" id="LXFE01000157">
    <property type="protein sequence ID" value="OLL26626.1"/>
    <property type="molecule type" value="Genomic_DNA"/>
</dbReference>
<evidence type="ECO:0000256" key="1">
    <source>
        <dbReference type="SAM" id="MobiDB-lite"/>
    </source>
</evidence>
<keyword evidence="3" id="KW-1185">Reference proteome</keyword>
<feature type="region of interest" description="Disordered" evidence="1">
    <location>
        <begin position="20"/>
        <end position="143"/>
    </location>
</feature>
<gene>
    <name evidence="2" type="ORF">NEOLI_000078</name>
</gene>
<dbReference type="SUPFAM" id="SSF52833">
    <property type="entry name" value="Thioredoxin-like"/>
    <property type="match status" value="1"/>
</dbReference>
<sequence>MEALKLIKEKADYAAFKARTGMDKVTRSEPKKSDKEWLEKHSNSSYTAGRRSPVKSVPSSHLFKQDGVRELDVSGNETMQKTPPLPKRIGYVVPELRPGSNPRPSSSRSSSAFSMSGIKVPPPKPSLPPRARPIPGTSISTSDLHEIKAKLQETNKEELKSGYKMLNRTVSQNGNSSAKPDDKINLSDLKNSLRLVNRFSGTGEKSLKSTTGNMTPSSSIEERPDPNRADQYTAASQLSASNNHDISRTAPKIFNVSLPKVNRILAPAVEKASGPPQLYKSGLSPRPSSISVQASTGCPTELHEVNLPSEFFPAYNELAATLPHVRFYQIDGAEHEQVKKIYPTSGYPTIYVVGRQGRLRQVHWQPRGGTASPIHHRQRRSSVAGTCFDALAIIERTSPNSSAFKAANLASHEAILHETIDVFPLPAFIS</sequence>
<evidence type="ECO:0000313" key="2">
    <source>
        <dbReference type="EMBL" id="OLL26626.1"/>
    </source>
</evidence>
<protein>
    <submittedName>
        <fullName evidence="2">Protein disulfide isomerase-like 2-2</fullName>
    </submittedName>
</protein>
<dbReference type="InterPro" id="IPR036249">
    <property type="entry name" value="Thioredoxin-like_sf"/>
</dbReference>
<feature type="compositionally biased region" description="Polar residues" evidence="1">
    <location>
        <begin position="208"/>
        <end position="219"/>
    </location>
</feature>
<dbReference type="AlphaFoldDB" id="A0A1U7LVB8"/>
<accession>A0A1U7LVB8</accession>
<comment type="caution">
    <text evidence="2">The sequence shown here is derived from an EMBL/GenBank/DDBJ whole genome shotgun (WGS) entry which is preliminary data.</text>
</comment>
<feature type="compositionally biased region" description="Basic and acidic residues" evidence="1">
    <location>
        <begin position="20"/>
        <end position="42"/>
    </location>
</feature>
<feature type="compositionally biased region" description="Low complexity" evidence="1">
    <location>
        <begin position="97"/>
        <end position="116"/>
    </location>
</feature>
<feature type="region of interest" description="Disordered" evidence="1">
    <location>
        <begin position="200"/>
        <end position="232"/>
    </location>
</feature>